<keyword evidence="2" id="KW-1185">Reference proteome</keyword>
<dbReference type="RefSeq" id="WP_381738442.1">
    <property type="nucleotide sequence ID" value="NZ_JBHSDP010000011.1"/>
</dbReference>
<protein>
    <submittedName>
        <fullName evidence="1">Uncharacterized protein</fullName>
    </submittedName>
</protein>
<reference evidence="2" key="1">
    <citation type="journal article" date="2019" name="Int. J. Syst. Evol. Microbiol.">
        <title>The Global Catalogue of Microorganisms (GCM) 10K type strain sequencing project: providing services to taxonomists for standard genome sequencing and annotation.</title>
        <authorList>
            <consortium name="The Broad Institute Genomics Platform"/>
            <consortium name="The Broad Institute Genome Sequencing Center for Infectious Disease"/>
            <person name="Wu L."/>
            <person name="Ma J."/>
        </authorList>
    </citation>
    <scope>NUCLEOTIDE SEQUENCE [LARGE SCALE GENOMIC DNA]</scope>
    <source>
        <strain evidence="2">PCU 347</strain>
    </source>
</reference>
<name>A0ABV8TCF0_9ACTN</name>
<accession>A0ABV8TCF0</accession>
<dbReference type="EMBL" id="JBHSDP010000011">
    <property type="protein sequence ID" value="MFC4328290.1"/>
    <property type="molecule type" value="Genomic_DNA"/>
</dbReference>
<evidence type="ECO:0000313" key="2">
    <source>
        <dbReference type="Proteomes" id="UP001595824"/>
    </source>
</evidence>
<comment type="caution">
    <text evidence="1">The sequence shown here is derived from an EMBL/GenBank/DDBJ whole genome shotgun (WGS) entry which is preliminary data.</text>
</comment>
<organism evidence="1 2">
    <name type="scientific">Streptomyces andamanensis</name>
    <dbReference type="NCBI Taxonomy" id="1565035"/>
    <lineage>
        <taxon>Bacteria</taxon>
        <taxon>Bacillati</taxon>
        <taxon>Actinomycetota</taxon>
        <taxon>Actinomycetes</taxon>
        <taxon>Kitasatosporales</taxon>
        <taxon>Streptomycetaceae</taxon>
        <taxon>Streptomyces</taxon>
    </lineage>
</organism>
<evidence type="ECO:0000313" key="1">
    <source>
        <dbReference type="EMBL" id="MFC4328290.1"/>
    </source>
</evidence>
<gene>
    <name evidence="1" type="ORF">ACFPC0_10680</name>
</gene>
<sequence length="153" mass="16574">MPTLSQREALAVALRTLADLKHTEPCTLDDLGHCTAHQWASAEACPQLRTKHLMEDVAAGGVNPPYTKLTLLAMLNGCTEKQEVHVRVVANGYAHWGRLGHHVKSTNTSGRDFYADVAHGERIEQIGPGEILEAEVSARSLLGVPLDPTHDPA</sequence>
<proteinExistence type="predicted"/>
<dbReference type="Proteomes" id="UP001595824">
    <property type="component" value="Unassembled WGS sequence"/>
</dbReference>